<evidence type="ECO:0000313" key="2">
    <source>
        <dbReference type="EMBL" id="KAL3796585.1"/>
    </source>
</evidence>
<sequence length="187" mass="20530">MYLTPRNYDADKRVLLPCPPPPSRAAYNTNGFPDTSGSPPPRFLRLPSFSRIQCALKHRPSSQNTKQELMDSNLANVSRGKADGDVGFFVDFGDEASQETEIPLPVFSLKPRASGYRKSANTAGFRAIFVSAKRKDGLTKVSSSPLFARSPATESKSSKYPMLSRRPSFSLTLSRCLSFSSSVRGRS</sequence>
<evidence type="ECO:0000313" key="3">
    <source>
        <dbReference type="Proteomes" id="UP001516023"/>
    </source>
</evidence>
<name>A0ABD3Q8T7_9STRA</name>
<protein>
    <submittedName>
        <fullName evidence="2">Uncharacterized protein</fullName>
    </submittedName>
</protein>
<organism evidence="2 3">
    <name type="scientific">Cyclotella cryptica</name>
    <dbReference type="NCBI Taxonomy" id="29204"/>
    <lineage>
        <taxon>Eukaryota</taxon>
        <taxon>Sar</taxon>
        <taxon>Stramenopiles</taxon>
        <taxon>Ochrophyta</taxon>
        <taxon>Bacillariophyta</taxon>
        <taxon>Coscinodiscophyceae</taxon>
        <taxon>Thalassiosirophycidae</taxon>
        <taxon>Stephanodiscales</taxon>
        <taxon>Stephanodiscaceae</taxon>
        <taxon>Cyclotella</taxon>
    </lineage>
</organism>
<dbReference type="AlphaFoldDB" id="A0ABD3Q8T7"/>
<dbReference type="EMBL" id="JABMIG020000062">
    <property type="protein sequence ID" value="KAL3796585.1"/>
    <property type="molecule type" value="Genomic_DNA"/>
</dbReference>
<gene>
    <name evidence="2" type="ORF">HJC23_009716</name>
</gene>
<accession>A0ABD3Q8T7</accession>
<proteinExistence type="predicted"/>
<dbReference type="Proteomes" id="UP001516023">
    <property type="component" value="Unassembled WGS sequence"/>
</dbReference>
<keyword evidence="3" id="KW-1185">Reference proteome</keyword>
<evidence type="ECO:0000256" key="1">
    <source>
        <dbReference type="SAM" id="MobiDB-lite"/>
    </source>
</evidence>
<reference evidence="2 3" key="1">
    <citation type="journal article" date="2020" name="G3 (Bethesda)">
        <title>Improved Reference Genome for Cyclotella cryptica CCMP332, a Model for Cell Wall Morphogenesis, Salinity Adaptation, and Lipid Production in Diatoms (Bacillariophyta).</title>
        <authorList>
            <person name="Roberts W.R."/>
            <person name="Downey K.M."/>
            <person name="Ruck E.C."/>
            <person name="Traller J.C."/>
            <person name="Alverson A.J."/>
        </authorList>
    </citation>
    <scope>NUCLEOTIDE SEQUENCE [LARGE SCALE GENOMIC DNA]</scope>
    <source>
        <strain evidence="2 3">CCMP332</strain>
    </source>
</reference>
<comment type="caution">
    <text evidence="2">The sequence shown here is derived from an EMBL/GenBank/DDBJ whole genome shotgun (WGS) entry which is preliminary data.</text>
</comment>
<feature type="region of interest" description="Disordered" evidence="1">
    <location>
        <begin position="143"/>
        <end position="162"/>
    </location>
</feature>